<proteinExistence type="predicted"/>
<reference evidence="1 2" key="1">
    <citation type="submission" date="2019-03" db="EMBL/GenBank/DDBJ databases">
        <title>Single cell metagenomics reveals metabolic interactions within the superorganism composed of flagellate Streblomastix strix and complex community of Bacteroidetes bacteria on its surface.</title>
        <authorList>
            <person name="Treitli S.C."/>
            <person name="Kolisko M."/>
            <person name="Husnik F."/>
            <person name="Keeling P."/>
            <person name="Hampl V."/>
        </authorList>
    </citation>
    <scope>NUCLEOTIDE SEQUENCE [LARGE SCALE GENOMIC DNA]</scope>
    <source>
        <strain evidence="1">ST1C</strain>
    </source>
</reference>
<organism evidence="1 2">
    <name type="scientific">Streblomastix strix</name>
    <dbReference type="NCBI Taxonomy" id="222440"/>
    <lineage>
        <taxon>Eukaryota</taxon>
        <taxon>Metamonada</taxon>
        <taxon>Preaxostyla</taxon>
        <taxon>Oxymonadida</taxon>
        <taxon>Streblomastigidae</taxon>
        <taxon>Streblomastix</taxon>
    </lineage>
</organism>
<dbReference type="AlphaFoldDB" id="A0A5J4UN88"/>
<protein>
    <submittedName>
        <fullName evidence="1">Uncharacterized protein</fullName>
    </submittedName>
</protein>
<gene>
    <name evidence="1" type="ORF">EZS28_032983</name>
</gene>
<accession>A0A5J4UN88</accession>
<dbReference type="Proteomes" id="UP000324800">
    <property type="component" value="Unassembled WGS sequence"/>
</dbReference>
<dbReference type="EMBL" id="SNRW01014406">
    <property type="protein sequence ID" value="KAA6371491.1"/>
    <property type="molecule type" value="Genomic_DNA"/>
</dbReference>
<evidence type="ECO:0000313" key="1">
    <source>
        <dbReference type="EMBL" id="KAA6371491.1"/>
    </source>
</evidence>
<sequence>MKKTVGNKGYSDNQIIKAEYNSEEGTVIFSVDGVQQPVYITGIKEKVRFAIWMFFDRNSFTIRSLKKLTTPTTGHVANEKAVHW</sequence>
<comment type="caution">
    <text evidence="1">The sequence shown here is derived from an EMBL/GenBank/DDBJ whole genome shotgun (WGS) entry which is preliminary data.</text>
</comment>
<evidence type="ECO:0000313" key="2">
    <source>
        <dbReference type="Proteomes" id="UP000324800"/>
    </source>
</evidence>
<name>A0A5J4UN88_9EUKA</name>